<feature type="transmembrane region" description="Helical" evidence="1">
    <location>
        <begin position="314"/>
        <end position="335"/>
    </location>
</feature>
<gene>
    <name evidence="4" type="ORF">E1I69_07440</name>
</gene>
<evidence type="ECO:0000259" key="2">
    <source>
        <dbReference type="Pfam" id="PF06030"/>
    </source>
</evidence>
<comment type="caution">
    <text evidence="4">The sequence shown here is derived from an EMBL/GenBank/DDBJ whole genome shotgun (WGS) entry which is preliminary data.</text>
</comment>
<organism evidence="4 5">
    <name type="scientific">Bacillus timonensis</name>
    <dbReference type="NCBI Taxonomy" id="1033734"/>
    <lineage>
        <taxon>Bacteria</taxon>
        <taxon>Bacillati</taxon>
        <taxon>Bacillota</taxon>
        <taxon>Bacilli</taxon>
        <taxon>Bacillales</taxon>
        <taxon>Bacillaceae</taxon>
        <taxon>Bacillus</taxon>
    </lineage>
</organism>
<feature type="domain" description="WxL Interacting Protein host binding" evidence="3">
    <location>
        <begin position="174"/>
        <end position="297"/>
    </location>
</feature>
<dbReference type="OrthoDB" id="2148359at2"/>
<keyword evidence="5" id="KW-1185">Reference proteome</keyword>
<sequence length="355" mass="40137">MKYRKILSILFPLIIIFFPSFMIYAEGNDFEFRVEPIFPESQIGNQGYYHFKGKPNETITLQARIINDSKNELIVNIRSLNAYSGNQGIIYQEEPILEGASITNDSFQFKKATTNPSSEVTVGPLESKVVEFTIKIPEINGTLLGSMEFRVFQGTEELTQKEENSQLLIDQYKAVNLGVQVDVTDYKETQTLALEDPLYSPEQMAIMVPIDNSHPVIVPNITGTYKVTKSKDEAFSLTGDIPSFKMAPMTAFHYPIRWSGEALESGDYHVTFTLDVNGNTQTYEQSLTIKNEEIKETQQKMEERGEVTVAPKTFPWTTVIIGILVVVIVILLLLTRKPKTQRKDRKYPGQDPNGA</sequence>
<dbReference type="RefSeq" id="WP_136378977.1">
    <property type="nucleotide sequence ID" value="NZ_SLUB01000009.1"/>
</dbReference>
<evidence type="ECO:0000256" key="1">
    <source>
        <dbReference type="SAM" id="Phobius"/>
    </source>
</evidence>
<dbReference type="EMBL" id="SLUB01000009">
    <property type="protein sequence ID" value="THE13439.1"/>
    <property type="molecule type" value="Genomic_DNA"/>
</dbReference>
<dbReference type="Pfam" id="PF06030">
    <property type="entry name" value="WxLIP_PGBD"/>
    <property type="match status" value="1"/>
</dbReference>
<keyword evidence="1" id="KW-1133">Transmembrane helix</keyword>
<dbReference type="Proteomes" id="UP000306477">
    <property type="component" value="Unassembled WGS sequence"/>
</dbReference>
<protein>
    <submittedName>
        <fullName evidence="4">DUF3324 domain-containing protein</fullName>
    </submittedName>
</protein>
<dbReference type="Pfam" id="PF11797">
    <property type="entry name" value="WxLIP_HBD"/>
    <property type="match status" value="1"/>
</dbReference>
<keyword evidence="1" id="KW-0472">Membrane</keyword>
<evidence type="ECO:0000313" key="4">
    <source>
        <dbReference type="EMBL" id="THE13439.1"/>
    </source>
</evidence>
<reference evidence="4 5" key="1">
    <citation type="journal article" date="2019" name="Indoor Air">
        <title>Impacts of indoor surface finishes on bacterial viability.</title>
        <authorList>
            <person name="Hu J."/>
            <person name="Maamar S.B."/>
            <person name="Glawe A.J."/>
            <person name="Gottel N."/>
            <person name="Gilbert J.A."/>
            <person name="Hartmann E.M."/>
        </authorList>
    </citation>
    <scope>NUCLEOTIDE SEQUENCE [LARGE SCALE GENOMIC DNA]</scope>
    <source>
        <strain evidence="4 5">AF060A6</strain>
    </source>
</reference>
<proteinExistence type="predicted"/>
<keyword evidence="1" id="KW-0812">Transmembrane</keyword>
<evidence type="ECO:0000259" key="3">
    <source>
        <dbReference type="Pfam" id="PF11797"/>
    </source>
</evidence>
<dbReference type="InterPro" id="IPR010317">
    <property type="entry name" value="WxLIP_PGBD"/>
</dbReference>
<accession>A0A4S3PUJ2</accession>
<dbReference type="AlphaFoldDB" id="A0A4S3PUJ2"/>
<name>A0A4S3PUJ2_9BACI</name>
<evidence type="ECO:0000313" key="5">
    <source>
        <dbReference type="Proteomes" id="UP000306477"/>
    </source>
</evidence>
<dbReference type="InterPro" id="IPR021759">
    <property type="entry name" value="WxLIP_HBD"/>
</dbReference>
<feature type="domain" description="WxL Interacting Protein peptidoglycan binding" evidence="2">
    <location>
        <begin position="32"/>
        <end position="149"/>
    </location>
</feature>